<evidence type="ECO:0000256" key="4">
    <source>
        <dbReference type="ARBA" id="ARBA00023136"/>
    </source>
</evidence>
<gene>
    <name evidence="7" type="ORF">BKCO1_2500033</name>
</gene>
<dbReference type="Pfam" id="PF04479">
    <property type="entry name" value="RTA1"/>
    <property type="match status" value="1"/>
</dbReference>
<proteinExistence type="predicted"/>
<evidence type="ECO:0000256" key="6">
    <source>
        <dbReference type="SAM" id="Phobius"/>
    </source>
</evidence>
<feature type="transmembrane region" description="Helical" evidence="6">
    <location>
        <begin position="165"/>
        <end position="189"/>
    </location>
</feature>
<accession>A0A1J9S207</accession>
<feature type="transmembrane region" description="Helical" evidence="6">
    <location>
        <begin position="26"/>
        <end position="43"/>
    </location>
</feature>
<reference evidence="7 8" key="1">
    <citation type="submission" date="2016-10" db="EMBL/GenBank/DDBJ databases">
        <title>Proteomics and genomics reveal pathogen-plant mechanisms compatible with a hemibiotrophic lifestyle of Diplodia corticola.</title>
        <authorList>
            <person name="Fernandes I."/>
            <person name="De Jonge R."/>
            <person name="Van De Peer Y."/>
            <person name="Devreese B."/>
            <person name="Alves A."/>
            <person name="Esteves A.C."/>
        </authorList>
    </citation>
    <scope>NUCLEOTIDE SEQUENCE [LARGE SCALE GENOMIC DNA]</scope>
    <source>
        <strain evidence="7 8">CBS 112549</strain>
    </source>
</reference>
<feature type="transmembrane region" description="Helical" evidence="6">
    <location>
        <begin position="82"/>
        <end position="106"/>
    </location>
</feature>
<dbReference type="STRING" id="236234.A0A1J9S207"/>
<sequence>MDVDTTGCVPYQPGVETNYGYVPSKAAGITFITLFSLSTLLHLSQTIRSRQWWTLLFAIGGLTEVIGWTGRTWSALCPYNTAAFLMQITTLIIAPTFWTAALYLLLGTLTSLPRAPPSPLRPHTYLALFLSADLVSLLLQAIGGGMASVAAAALPPGDTAPGTRIMVGGILFQLAAMTVFVGLIVAFVVRGRGRRLGGRVRCGVGAMAGCAGLVYVRCVYRAVELLGGWEGWVATHEVWFLALDGGVMVGAVGVFNSVHPGVFLGGGARGEEKGEGGGGRVESWAAGVGDDGEEKEGDSRPGTAV</sequence>
<name>A0A1J9S207_9PEZI</name>
<keyword evidence="2 6" id="KW-0812">Transmembrane</keyword>
<dbReference type="GO" id="GO:0000324">
    <property type="term" value="C:fungal-type vacuole"/>
    <property type="evidence" value="ECO:0007669"/>
    <property type="project" value="TreeGrafter"/>
</dbReference>
<protein>
    <submittedName>
        <fullName evidence="7">Rta1 domain protein</fullName>
    </submittedName>
</protein>
<dbReference type="AlphaFoldDB" id="A0A1J9S207"/>
<comment type="subcellular location">
    <subcellularLocation>
        <location evidence="1">Membrane</location>
        <topology evidence="1">Multi-pass membrane protein</topology>
    </subcellularLocation>
</comment>
<dbReference type="OrthoDB" id="1844152at2759"/>
<organism evidence="7 8">
    <name type="scientific">Diplodia corticola</name>
    <dbReference type="NCBI Taxonomy" id="236234"/>
    <lineage>
        <taxon>Eukaryota</taxon>
        <taxon>Fungi</taxon>
        <taxon>Dikarya</taxon>
        <taxon>Ascomycota</taxon>
        <taxon>Pezizomycotina</taxon>
        <taxon>Dothideomycetes</taxon>
        <taxon>Dothideomycetes incertae sedis</taxon>
        <taxon>Botryosphaeriales</taxon>
        <taxon>Botryosphaeriaceae</taxon>
        <taxon>Diplodia</taxon>
    </lineage>
</organism>
<dbReference type="PANTHER" id="PTHR31465:SF11">
    <property type="entry name" value="DOMAIN PROTEIN, PUTATIVE (AFU_ORTHOLOGUE AFUA_3G10770)-RELATED"/>
    <property type="match status" value="1"/>
</dbReference>
<evidence type="ECO:0000256" key="3">
    <source>
        <dbReference type="ARBA" id="ARBA00022989"/>
    </source>
</evidence>
<evidence type="ECO:0000313" key="8">
    <source>
        <dbReference type="Proteomes" id="UP000183809"/>
    </source>
</evidence>
<dbReference type="EMBL" id="MNUE01000025">
    <property type="protein sequence ID" value="OJD34052.1"/>
    <property type="molecule type" value="Genomic_DNA"/>
</dbReference>
<dbReference type="InterPro" id="IPR007568">
    <property type="entry name" value="RTA1"/>
</dbReference>
<evidence type="ECO:0000313" key="7">
    <source>
        <dbReference type="EMBL" id="OJD34052.1"/>
    </source>
</evidence>
<keyword evidence="8" id="KW-1185">Reference proteome</keyword>
<keyword evidence="3 6" id="KW-1133">Transmembrane helix</keyword>
<comment type="caution">
    <text evidence="7">The sequence shown here is derived from an EMBL/GenBank/DDBJ whole genome shotgun (WGS) entry which is preliminary data.</text>
</comment>
<evidence type="ECO:0000256" key="2">
    <source>
        <dbReference type="ARBA" id="ARBA00022692"/>
    </source>
</evidence>
<evidence type="ECO:0000256" key="5">
    <source>
        <dbReference type="SAM" id="MobiDB-lite"/>
    </source>
</evidence>
<dbReference type="Proteomes" id="UP000183809">
    <property type="component" value="Unassembled WGS sequence"/>
</dbReference>
<feature type="transmembrane region" description="Helical" evidence="6">
    <location>
        <begin position="52"/>
        <end position="70"/>
    </location>
</feature>
<dbReference type="GeneID" id="31013541"/>
<feature type="transmembrane region" description="Helical" evidence="6">
    <location>
        <begin position="126"/>
        <end position="153"/>
    </location>
</feature>
<keyword evidence="4 6" id="KW-0472">Membrane</keyword>
<dbReference type="GO" id="GO:0005886">
    <property type="term" value="C:plasma membrane"/>
    <property type="evidence" value="ECO:0007669"/>
    <property type="project" value="TreeGrafter"/>
</dbReference>
<dbReference type="RefSeq" id="XP_020130312.1">
    <property type="nucleotide sequence ID" value="XM_020273281.1"/>
</dbReference>
<feature type="region of interest" description="Disordered" evidence="5">
    <location>
        <begin position="270"/>
        <end position="305"/>
    </location>
</feature>
<dbReference type="PANTHER" id="PTHR31465">
    <property type="entry name" value="PROTEIN RTA1-RELATED"/>
    <property type="match status" value="1"/>
</dbReference>
<evidence type="ECO:0000256" key="1">
    <source>
        <dbReference type="ARBA" id="ARBA00004141"/>
    </source>
</evidence>